<feature type="region of interest" description="Disordered" evidence="1">
    <location>
        <begin position="178"/>
        <end position="207"/>
    </location>
</feature>
<proteinExistence type="predicted"/>
<evidence type="ECO:0000313" key="2">
    <source>
        <dbReference type="EMBL" id="CAF2097855.1"/>
    </source>
</evidence>
<protein>
    <submittedName>
        <fullName evidence="2">(rape) hypothetical protein</fullName>
    </submittedName>
</protein>
<reference evidence="2" key="1">
    <citation type="submission" date="2021-01" db="EMBL/GenBank/DDBJ databases">
        <authorList>
            <consortium name="Genoscope - CEA"/>
            <person name="William W."/>
        </authorList>
    </citation>
    <scope>NUCLEOTIDE SEQUENCE</scope>
</reference>
<gene>
    <name evidence="2" type="ORF">DARMORV10_A05P20430.1</name>
</gene>
<dbReference type="EMBL" id="HG994359">
    <property type="protein sequence ID" value="CAF2097855.1"/>
    <property type="molecule type" value="Genomic_DNA"/>
</dbReference>
<accession>A0A816T8R0</accession>
<sequence>MGRVVRLVIVLWRKSPSGVWTFEETPNSQGEAVIIHNTQSFDGLVEMIRITLNLGILTPVALTYQLPEWMILPDGPTTPPINLLTDNDVELMASVMDYMADAVLYVTSGPELVAKYQFICRTPFCIDDKTYLEAGISEEQHRKHVLEIMFNEPQLLLVFRVALEIEMVYGLDNDAADTDDPLTGDDSMSLEGAVPLSPNSLNNSDPNDEVLYGEPITIEELQYTLPHYEAAAMVHEAARLGVQPLNLWEEAPDEEDYLEGMIQQGRSYEVYVASSPHPAEDVIGLPLTQNRRVCAPQPPTSNYHCYRR</sequence>
<evidence type="ECO:0000256" key="1">
    <source>
        <dbReference type="SAM" id="MobiDB-lite"/>
    </source>
</evidence>
<dbReference type="AlphaFoldDB" id="A0A816T8R0"/>
<name>A0A816T8R0_BRANA</name>
<feature type="compositionally biased region" description="Low complexity" evidence="1">
    <location>
        <begin position="195"/>
        <end position="205"/>
    </location>
</feature>
<organism evidence="2">
    <name type="scientific">Brassica napus</name>
    <name type="common">Rape</name>
    <dbReference type="NCBI Taxonomy" id="3708"/>
    <lineage>
        <taxon>Eukaryota</taxon>
        <taxon>Viridiplantae</taxon>
        <taxon>Streptophyta</taxon>
        <taxon>Embryophyta</taxon>
        <taxon>Tracheophyta</taxon>
        <taxon>Spermatophyta</taxon>
        <taxon>Magnoliopsida</taxon>
        <taxon>eudicotyledons</taxon>
        <taxon>Gunneridae</taxon>
        <taxon>Pentapetalae</taxon>
        <taxon>rosids</taxon>
        <taxon>malvids</taxon>
        <taxon>Brassicales</taxon>
        <taxon>Brassicaceae</taxon>
        <taxon>Brassiceae</taxon>
        <taxon>Brassica</taxon>
    </lineage>
</organism>
<dbReference type="Proteomes" id="UP001295469">
    <property type="component" value="Chromosome A05"/>
</dbReference>